<feature type="transmembrane region" description="Helical" evidence="1">
    <location>
        <begin position="26"/>
        <end position="44"/>
    </location>
</feature>
<keyword evidence="3" id="KW-1185">Reference proteome</keyword>
<protein>
    <submittedName>
        <fullName evidence="2">Uncharacterized protein</fullName>
    </submittedName>
</protein>
<dbReference type="EMBL" id="JBHTCS010000021">
    <property type="protein sequence ID" value="MFC7449746.1"/>
    <property type="molecule type" value="Genomic_DNA"/>
</dbReference>
<keyword evidence="1" id="KW-0812">Transmembrane</keyword>
<comment type="caution">
    <text evidence="2">The sequence shown here is derived from an EMBL/GenBank/DDBJ whole genome shotgun (WGS) entry which is preliminary data.</text>
</comment>
<dbReference type="RefSeq" id="WP_378407048.1">
    <property type="nucleotide sequence ID" value="NZ_JBHTCS010000021.1"/>
</dbReference>
<sequence>MLALPPLVGVSIGVSGQPIPAVSPAFYAGIIGTTVLLGLLAIAIPTRTAMRRG</sequence>
<dbReference type="Proteomes" id="UP001596484">
    <property type="component" value="Unassembled WGS sequence"/>
</dbReference>
<keyword evidence="1" id="KW-1133">Transmembrane helix</keyword>
<organism evidence="2 3">
    <name type="scientific">Rhodococcus daqingensis</name>
    <dbReference type="NCBI Taxonomy" id="2479363"/>
    <lineage>
        <taxon>Bacteria</taxon>
        <taxon>Bacillati</taxon>
        <taxon>Actinomycetota</taxon>
        <taxon>Actinomycetes</taxon>
        <taxon>Mycobacteriales</taxon>
        <taxon>Nocardiaceae</taxon>
        <taxon>Rhodococcus</taxon>
    </lineage>
</organism>
<accession>A0ABW2S0W2</accession>
<evidence type="ECO:0000313" key="2">
    <source>
        <dbReference type="EMBL" id="MFC7449746.1"/>
    </source>
</evidence>
<evidence type="ECO:0000313" key="3">
    <source>
        <dbReference type="Proteomes" id="UP001596484"/>
    </source>
</evidence>
<gene>
    <name evidence="2" type="ORF">ACFQS9_17765</name>
</gene>
<proteinExistence type="predicted"/>
<keyword evidence="1" id="KW-0472">Membrane</keyword>
<name>A0ABW2S0W2_9NOCA</name>
<evidence type="ECO:0000256" key="1">
    <source>
        <dbReference type="SAM" id="Phobius"/>
    </source>
</evidence>
<reference evidence="3" key="1">
    <citation type="journal article" date="2019" name="Int. J. Syst. Evol. Microbiol.">
        <title>The Global Catalogue of Microorganisms (GCM) 10K type strain sequencing project: providing services to taxonomists for standard genome sequencing and annotation.</title>
        <authorList>
            <consortium name="The Broad Institute Genomics Platform"/>
            <consortium name="The Broad Institute Genome Sequencing Center for Infectious Disease"/>
            <person name="Wu L."/>
            <person name="Ma J."/>
        </authorList>
    </citation>
    <scope>NUCLEOTIDE SEQUENCE [LARGE SCALE GENOMIC DNA]</scope>
    <source>
        <strain evidence="3">ICMP 19430</strain>
    </source>
</reference>